<accession>B5I9X8</accession>
<evidence type="ECO:0000256" key="2">
    <source>
        <dbReference type="ARBA" id="ARBA00022630"/>
    </source>
</evidence>
<evidence type="ECO:0000256" key="8">
    <source>
        <dbReference type="HAMAP-Rule" id="MF_01287"/>
    </source>
</evidence>
<dbReference type="GO" id="GO:0046474">
    <property type="term" value="P:glycerophospholipid biosynthetic process"/>
    <property type="evidence" value="ECO:0007669"/>
    <property type="project" value="UniProtKB-UniRule"/>
</dbReference>
<comment type="caution">
    <text evidence="8">Lacks conserved residue(s) required for the propagation of feature annotation.</text>
</comment>
<comment type="function">
    <text evidence="8">Is involved in the reduction of 2,3-digeranylgeranylglycerophospholipids (unsaturated archaeols) into 2,3-diphytanylglycerophospholipids (saturated archaeols) in the biosynthesis of archaeal membrane lipids. Catalyzes the formation of archaetidic acid (2,3-di-O-phytanyl-sn-glyceryl phosphate) from 2,3-di-O-geranylgeranylglyceryl phosphate (DGGGP) via the hydrogenation of each double bond of the isoprenoid chains. Is also probably able to reduce double bonds of geranyl groups in CDP-2,3-bis-O-(geranylgeranyl)-sn-glycerol and archaetidylserine, thus acting at various stages in the biosynthesis of archaeal membrane lipids.</text>
</comment>
<dbReference type="Gene3D" id="3.30.9.10">
    <property type="entry name" value="D-Amino Acid Oxidase, subunit A, domain 2"/>
    <property type="match status" value="1"/>
</dbReference>
<dbReference type="PANTHER" id="PTHR42685">
    <property type="entry name" value="GERANYLGERANYL DIPHOSPHATE REDUCTASE"/>
    <property type="match status" value="1"/>
</dbReference>
<keyword evidence="3 8" id="KW-0274">FAD</keyword>
<feature type="binding site" evidence="8">
    <location>
        <position position="102"/>
    </location>
    <ligand>
        <name>FAD</name>
        <dbReference type="ChEBI" id="CHEBI:57692"/>
    </ligand>
</feature>
<dbReference type="GO" id="GO:0016628">
    <property type="term" value="F:oxidoreductase activity, acting on the CH-CH group of donors, NAD or NADP as acceptor"/>
    <property type="evidence" value="ECO:0007669"/>
    <property type="project" value="InterPro"/>
</dbReference>
<dbReference type="HAMAP" id="MF_01287">
    <property type="entry name" value="DGGGPL_reductase"/>
    <property type="match status" value="1"/>
</dbReference>
<dbReference type="Gene3D" id="3.50.50.60">
    <property type="entry name" value="FAD/NAD(P)-binding domain"/>
    <property type="match status" value="1"/>
</dbReference>
<comment type="miscellaneous">
    <text evidence="8">Reduction reaction proceeds via syn addition of hydrogen for double bonds.</text>
</comment>
<feature type="binding site" evidence="8">
    <location>
        <position position="16"/>
    </location>
    <ligand>
        <name>FAD</name>
        <dbReference type="ChEBI" id="CHEBI:57692"/>
    </ligand>
</feature>
<feature type="binding site" evidence="8">
    <location>
        <position position="284"/>
    </location>
    <ligand>
        <name>FAD</name>
        <dbReference type="ChEBI" id="CHEBI:57692"/>
    </ligand>
</feature>
<keyword evidence="11" id="KW-1185">Reference proteome</keyword>
<dbReference type="EC" id="1.3.-.-" evidence="8"/>
<feature type="domain" description="Digeranylgeranylglycerophospholipid reductase catalytic" evidence="9">
    <location>
        <begin position="179"/>
        <end position="265"/>
    </location>
</feature>
<evidence type="ECO:0000313" key="11">
    <source>
        <dbReference type="Proteomes" id="UP000001400"/>
    </source>
</evidence>
<feature type="binding site" evidence="8">
    <location>
        <position position="49"/>
    </location>
    <ligand>
        <name>FAD</name>
        <dbReference type="ChEBI" id="CHEBI:57692"/>
    </ligand>
</feature>
<comment type="catalytic activity">
    <reaction evidence="8">
        <text>archaetidylserine + 8 AH2 = 2,3-bis-O-phytanyl-sn-glycero-3-phospho-L-serine + 8 A</text>
        <dbReference type="Rhea" id="RHEA:84215"/>
        <dbReference type="ChEBI" id="CHEBI:13193"/>
        <dbReference type="ChEBI" id="CHEBI:17499"/>
        <dbReference type="ChEBI" id="CHEBI:71517"/>
        <dbReference type="ChEBI" id="CHEBI:74853"/>
    </reaction>
</comment>
<dbReference type="InterPro" id="IPR023590">
    <property type="entry name" value="DGGGPL_reductase"/>
</dbReference>
<comment type="catalytic activity">
    <reaction evidence="8">
        <text>2,3-bis-O-(phytanyl)-sn-glycerol 1-phosphate + 8 A = 2,3-bis-O-(geranylgeranyl)-sn-glycerol 1-phosphate + 8 AH2</text>
        <dbReference type="Rhea" id="RHEA:64368"/>
        <dbReference type="ChEBI" id="CHEBI:13193"/>
        <dbReference type="ChEBI" id="CHEBI:17499"/>
        <dbReference type="ChEBI" id="CHEBI:58837"/>
        <dbReference type="ChEBI" id="CHEBI:73125"/>
    </reaction>
</comment>
<sequence length="395" mass="44150">MKRYEYDVLVIGAGPGGSMAARYAARHGLKVLLIEKRPEIGVPVRCAEGISRAWMDEVEIEPQEKWIDAEIDGAKIYSPDEKSVIKLSAEQAGNEVGFVLNREYFDKYLASLAAQEGAEIWLKSPAVEIIKEDGYVRGAIVRRFGEKVEVRAKIVIGADGFESQVARWAGLNTVLRERDIVSCIQYRMTNIDIEENFTHFFIGSCAPGGYVWIFPKGRKEANVGIGVALNKLKSKGEVKKYMDDFIEKHEYLNKGSIIQIVTGAVSTCPVPKRIVDNGIMLVGDAARLIDPITGGGIANACISGKYAGEIAAKCINNPSKECLEEYQNKVKERWEKKHLRNWFVKEKLAELSDDTLNKLMDVVSKEDISEISVRAILEAVQKKYPELIEEFEDLL</sequence>
<keyword evidence="4 8" id="KW-0560">Oxidoreductase</keyword>
<comment type="pathway">
    <text evidence="8">Membrane lipid metabolism; glycerophospholipid metabolism.</text>
</comment>
<comment type="catalytic activity">
    <reaction evidence="8">
        <text>CDP-2,3-bis-O-(geranylgeranyl)-sn-glycerol + 8 AH2 = CDP-2,3-bis-O-(phytanyl)-sn-glycerol + 8 A</text>
        <dbReference type="Rhea" id="RHEA:84207"/>
        <dbReference type="ChEBI" id="CHEBI:13193"/>
        <dbReference type="ChEBI" id="CHEBI:17499"/>
        <dbReference type="ChEBI" id="CHEBI:58838"/>
        <dbReference type="ChEBI" id="CHEBI:74004"/>
    </reaction>
</comment>
<keyword evidence="5 8" id="KW-0443">Lipid metabolism</keyword>
<dbReference type="InterPro" id="IPR011777">
    <property type="entry name" value="Geranylgeranyl_Rdtase_fam"/>
</dbReference>
<dbReference type="HOGENOM" id="CLU_024648_0_0_2"/>
<dbReference type="InterPro" id="IPR036188">
    <property type="entry name" value="FAD/NAD-bd_sf"/>
</dbReference>
<dbReference type="OrthoDB" id="6062at2157"/>
<evidence type="ECO:0000256" key="3">
    <source>
        <dbReference type="ARBA" id="ARBA00022827"/>
    </source>
</evidence>
<comment type="similarity">
    <text evidence="8">Belongs to the geranylgeranyl reductase family. DGGGPL reductase subfamily.</text>
</comment>
<dbReference type="PANTHER" id="PTHR42685:SF18">
    <property type="entry name" value="DIGERANYLGERANYLGLYCEROPHOSPHOLIPID REDUCTASE"/>
    <property type="match status" value="1"/>
</dbReference>
<evidence type="ECO:0000259" key="9">
    <source>
        <dbReference type="Pfam" id="PF22578"/>
    </source>
</evidence>
<dbReference type="GO" id="GO:0050660">
    <property type="term" value="F:flavin adenine dinucleotide binding"/>
    <property type="evidence" value="ECO:0007669"/>
    <property type="project" value="UniProtKB-UniRule"/>
</dbReference>
<feature type="binding site" evidence="8">
    <location>
        <position position="337"/>
    </location>
    <ligand>
        <name>a 2,3-bis-O-(geranylgeranyl)-sn-glycerol 1-phospholipid</name>
        <dbReference type="ChEBI" id="CHEBI:138140"/>
    </ligand>
</feature>
<dbReference type="GO" id="GO:0045550">
    <property type="term" value="F:geranylgeranyl reductase activity"/>
    <property type="evidence" value="ECO:0007669"/>
    <property type="project" value="InterPro"/>
</dbReference>
<keyword evidence="2 8" id="KW-0285">Flavoprotein</keyword>
<protein>
    <recommendedName>
        <fullName evidence="8">Digeranylgeranylglycerophospholipid reductase</fullName>
        <shortName evidence="8">DGGGPL reductase</shortName>
        <ecNumber evidence="8">1.3.-.-</ecNumber>
    </recommendedName>
    <alternativeName>
        <fullName evidence="8">2,3-bis-O-geranylgeranylglyceryl phosphate reductase</fullName>
    </alternativeName>
    <alternativeName>
        <fullName evidence="8">Geranylgeranyl reductase</fullName>
        <shortName evidence="8">GGR</shortName>
    </alternativeName>
</protein>
<dbReference type="GeneID" id="8827523"/>
<feature type="binding site" evidence="8">
    <location>
        <position position="297"/>
    </location>
    <ligand>
        <name>FAD</name>
        <dbReference type="ChEBI" id="CHEBI:57692"/>
    </ligand>
</feature>
<dbReference type="NCBIfam" id="TIGR02032">
    <property type="entry name" value="GG-red-SF"/>
    <property type="match status" value="1"/>
</dbReference>
<keyword evidence="7 8" id="KW-1208">Phospholipid metabolism</keyword>
<evidence type="ECO:0000256" key="6">
    <source>
        <dbReference type="ARBA" id="ARBA00023209"/>
    </source>
</evidence>
<evidence type="ECO:0000256" key="5">
    <source>
        <dbReference type="ARBA" id="ARBA00023098"/>
    </source>
</evidence>
<dbReference type="STRING" id="439481.Aboo_0578"/>
<dbReference type="eggNOG" id="arCOG00570">
    <property type="taxonomic scope" value="Archaea"/>
</dbReference>
<dbReference type="GO" id="GO:0016020">
    <property type="term" value="C:membrane"/>
    <property type="evidence" value="ECO:0007669"/>
    <property type="project" value="GOC"/>
</dbReference>
<dbReference type="SUPFAM" id="SSF51905">
    <property type="entry name" value="FAD/NAD(P)-binding domain"/>
    <property type="match status" value="1"/>
</dbReference>
<evidence type="ECO:0000313" key="10">
    <source>
        <dbReference type="EMBL" id="ADD08389.1"/>
    </source>
</evidence>
<keyword evidence="1 8" id="KW-0444">Lipid biosynthesis</keyword>
<comment type="cofactor">
    <cofactor evidence="8">
        <name>FAD</name>
        <dbReference type="ChEBI" id="CHEBI:57692"/>
    </cofactor>
    <text evidence="8">Binds 1 FAD per subunit.</text>
</comment>
<dbReference type="Pfam" id="PF22578">
    <property type="entry name" value="GGR_cat"/>
    <property type="match status" value="1"/>
</dbReference>
<gene>
    <name evidence="10" type="ordered locus">Aboo_0578</name>
</gene>
<feature type="binding site" evidence="8">
    <location>
        <position position="35"/>
    </location>
    <ligand>
        <name>FAD</name>
        <dbReference type="ChEBI" id="CHEBI:57692"/>
    </ligand>
</feature>
<evidence type="ECO:0000256" key="7">
    <source>
        <dbReference type="ARBA" id="ARBA00023264"/>
    </source>
</evidence>
<dbReference type="Pfam" id="PF12831">
    <property type="entry name" value="FAD_oxidored"/>
    <property type="match status" value="1"/>
</dbReference>
<dbReference type="GO" id="GO:0046467">
    <property type="term" value="P:membrane lipid biosynthetic process"/>
    <property type="evidence" value="ECO:0007669"/>
    <property type="project" value="InterPro"/>
</dbReference>
<dbReference type="InterPro" id="IPR050407">
    <property type="entry name" value="Geranylgeranyl_reductase"/>
</dbReference>
<dbReference type="RefSeq" id="WP_008082534.1">
    <property type="nucleotide sequence ID" value="NC_013926.1"/>
</dbReference>
<keyword evidence="6 8" id="KW-0594">Phospholipid biosynthesis</keyword>
<dbReference type="PRINTS" id="PR00420">
    <property type="entry name" value="RNGMNOXGNASE"/>
</dbReference>
<comment type="catalytic activity">
    <reaction evidence="8">
        <text>a 2,3-bis-O-phytanyl-sn-glycerol 1-phospholipid + 8 A = a 2,3-bis-O-(geranylgeranyl)-sn-glycerol 1-phospholipid + 8 AH2</text>
        <dbReference type="Rhea" id="RHEA:64376"/>
        <dbReference type="ChEBI" id="CHEBI:13193"/>
        <dbReference type="ChEBI" id="CHEBI:17499"/>
        <dbReference type="ChEBI" id="CHEBI:138139"/>
        <dbReference type="ChEBI" id="CHEBI:138140"/>
    </reaction>
</comment>
<dbReference type="UniPathway" id="UPA00940"/>
<feature type="binding site" evidence="8">
    <location>
        <position position="126"/>
    </location>
    <ligand>
        <name>FAD</name>
        <dbReference type="ChEBI" id="CHEBI:57692"/>
    </ligand>
</feature>
<feature type="binding site" evidence="8">
    <location>
        <position position="296"/>
    </location>
    <ligand>
        <name>FAD</name>
        <dbReference type="ChEBI" id="CHEBI:57692"/>
    </ligand>
</feature>
<feature type="binding site" evidence="8">
    <location>
        <position position="373"/>
    </location>
    <ligand>
        <name>a 2,3-bis-O-(geranylgeranyl)-sn-glycerol 1-phospholipid</name>
        <dbReference type="ChEBI" id="CHEBI:138140"/>
    </ligand>
</feature>
<name>B5I9X8_ACIB4</name>
<evidence type="ECO:0000256" key="4">
    <source>
        <dbReference type="ARBA" id="ARBA00023002"/>
    </source>
</evidence>
<dbReference type="AlphaFoldDB" id="B5I9X8"/>
<dbReference type="Proteomes" id="UP000001400">
    <property type="component" value="Chromosome"/>
</dbReference>
<proteinExistence type="inferred from homology"/>
<dbReference type="InterPro" id="IPR054715">
    <property type="entry name" value="GGR_cat"/>
</dbReference>
<feature type="binding site" evidence="8">
    <location>
        <position position="47"/>
    </location>
    <ligand>
        <name>FAD</name>
        <dbReference type="ChEBI" id="CHEBI:57692"/>
    </ligand>
</feature>
<organism evidence="10 11">
    <name type="scientific">Aciduliprofundum boonei (strain DSM 19572 / T469)</name>
    <dbReference type="NCBI Taxonomy" id="439481"/>
    <lineage>
        <taxon>Archaea</taxon>
        <taxon>Methanobacteriati</taxon>
        <taxon>Thermoplasmatota</taxon>
        <taxon>DHVE2 group</taxon>
        <taxon>Candidatus Aciduliprofundum</taxon>
    </lineage>
</organism>
<dbReference type="EMBL" id="CP001941">
    <property type="protein sequence ID" value="ADD08389.1"/>
    <property type="molecule type" value="Genomic_DNA"/>
</dbReference>
<evidence type="ECO:0000256" key="1">
    <source>
        <dbReference type="ARBA" id="ARBA00022516"/>
    </source>
</evidence>
<dbReference type="KEGG" id="abi:Aboo_0578"/>
<feature type="binding site" evidence="8">
    <location>
        <position position="46"/>
    </location>
    <ligand>
        <name>FAD</name>
        <dbReference type="ChEBI" id="CHEBI:57692"/>
    </ligand>
</feature>
<reference evidence="10" key="1">
    <citation type="submission" date="2010-02" db="EMBL/GenBank/DDBJ databases">
        <title>Complete sequence of Aciduliprofundum boonei T469.</title>
        <authorList>
            <consortium name="US DOE Joint Genome Institute"/>
            <person name="Lucas S."/>
            <person name="Copeland A."/>
            <person name="Lapidus A."/>
            <person name="Cheng J.-F."/>
            <person name="Bruce D."/>
            <person name="Goodwin L."/>
            <person name="Pitluck S."/>
            <person name="Saunders E."/>
            <person name="Detter J.C."/>
            <person name="Han C."/>
            <person name="Tapia R."/>
            <person name="Land M."/>
            <person name="Hauser L."/>
            <person name="Kyrpides N."/>
            <person name="Mikhailova N."/>
            <person name="Flores G."/>
            <person name="Reysenbach A.-L."/>
            <person name="Woyke T."/>
        </authorList>
    </citation>
    <scope>NUCLEOTIDE SEQUENCE</scope>
    <source>
        <strain evidence="10">T469</strain>
    </source>
</reference>